<dbReference type="SMART" id="SM00729">
    <property type="entry name" value="Elp3"/>
    <property type="match status" value="1"/>
</dbReference>
<dbReference type="Gene3D" id="3.80.30.30">
    <property type="match status" value="1"/>
</dbReference>
<keyword evidence="2" id="KW-0408">Iron</keyword>
<reference evidence="5" key="1">
    <citation type="submission" date="2021-02" db="EMBL/GenBank/DDBJ databases">
        <title>Infant gut strain persistence is associated with maternal origin, phylogeny, and functional potential including surface adhesion and iron acquisition.</title>
        <authorList>
            <person name="Lou Y.C."/>
        </authorList>
    </citation>
    <scope>NUCLEOTIDE SEQUENCE</scope>
    <source>
        <strain evidence="5">L3_108_000G1_dasL3_108_000G1_metabat.metabat.11</strain>
    </source>
</reference>
<evidence type="ECO:0000313" key="5">
    <source>
        <dbReference type="EMBL" id="MBS5588786.1"/>
    </source>
</evidence>
<evidence type="ECO:0000259" key="4">
    <source>
        <dbReference type="SMART" id="SM00729"/>
    </source>
</evidence>
<feature type="domain" description="Elp3/MiaA/NifB-like radical SAM core" evidence="4">
    <location>
        <begin position="12"/>
        <end position="238"/>
    </location>
</feature>
<dbReference type="InterPro" id="IPR006638">
    <property type="entry name" value="Elp3/MiaA/NifB-like_rSAM"/>
</dbReference>
<sequence length="292" mass="34407">MHYVKVKGILSSKNGMNLYRGCLHGCIYCDSRSKCYCMNHDFEDIEVKENAIELLENTLKRKRKKCMIAIGSMSDPYIPLENNIQHVRKALFLAYQYGFGFTLITKSNRVLRDLDILKKINQKSKVVVQMTLTTYDELLCKKIEPNVSTTRERFEVLKILHEANIPTIVWLSPILPFINDTKENLQGILNYCIEAKVKGIICFGMGVTLRKGNREYFYQQLDRLFPNLKDKYIQTYRNSYVLNSPNNKELMYLFHQTCKQNGIWHDNEQIFQYLNTFEEKKSKQFEQLSIFD</sequence>
<accession>A0A943EIW7</accession>
<dbReference type="SFLD" id="SFLDG01084">
    <property type="entry name" value="Uncharacterised_Radical_SAM_Su"/>
    <property type="match status" value="1"/>
</dbReference>
<name>A0A943EIW7_9FIRM</name>
<keyword evidence="1" id="KW-0479">Metal-binding</keyword>
<dbReference type="InterPro" id="IPR007197">
    <property type="entry name" value="rSAM"/>
</dbReference>
<dbReference type="GO" id="GO:0003824">
    <property type="term" value="F:catalytic activity"/>
    <property type="evidence" value="ECO:0007669"/>
    <property type="project" value="InterPro"/>
</dbReference>
<dbReference type="GO" id="GO:0046872">
    <property type="term" value="F:metal ion binding"/>
    <property type="evidence" value="ECO:0007669"/>
    <property type="project" value="UniProtKB-KW"/>
</dbReference>
<dbReference type="Pfam" id="PF04055">
    <property type="entry name" value="Radical_SAM"/>
    <property type="match status" value="1"/>
</dbReference>
<dbReference type="SFLD" id="SFLDS00029">
    <property type="entry name" value="Radical_SAM"/>
    <property type="match status" value="1"/>
</dbReference>
<evidence type="ECO:0000256" key="2">
    <source>
        <dbReference type="ARBA" id="ARBA00023004"/>
    </source>
</evidence>
<evidence type="ECO:0000256" key="1">
    <source>
        <dbReference type="ARBA" id="ARBA00022723"/>
    </source>
</evidence>
<dbReference type="PANTHER" id="PTHR43432">
    <property type="entry name" value="SLR0285 PROTEIN"/>
    <property type="match status" value="1"/>
</dbReference>
<protein>
    <submittedName>
        <fullName evidence="5">Radical SAM protein</fullName>
    </submittedName>
</protein>
<evidence type="ECO:0000256" key="3">
    <source>
        <dbReference type="ARBA" id="ARBA00023014"/>
    </source>
</evidence>
<dbReference type="SUPFAM" id="SSF102114">
    <property type="entry name" value="Radical SAM enzymes"/>
    <property type="match status" value="1"/>
</dbReference>
<evidence type="ECO:0000313" key="6">
    <source>
        <dbReference type="Proteomes" id="UP000751224"/>
    </source>
</evidence>
<dbReference type="InterPro" id="IPR040086">
    <property type="entry name" value="MJ0683-like"/>
</dbReference>
<keyword evidence="3" id="KW-0411">Iron-sulfur</keyword>
<dbReference type="EMBL" id="JAGZCC010000052">
    <property type="protein sequence ID" value="MBS5588786.1"/>
    <property type="molecule type" value="Genomic_DNA"/>
</dbReference>
<comment type="caution">
    <text evidence="5">The sequence shown here is derived from an EMBL/GenBank/DDBJ whole genome shotgun (WGS) entry which is preliminary data.</text>
</comment>
<dbReference type="InterPro" id="IPR058240">
    <property type="entry name" value="rSAM_sf"/>
</dbReference>
<dbReference type="AlphaFoldDB" id="A0A943EIW7"/>
<dbReference type="CDD" id="cd01335">
    <property type="entry name" value="Radical_SAM"/>
    <property type="match status" value="1"/>
</dbReference>
<dbReference type="RefSeq" id="WP_303887712.1">
    <property type="nucleotide sequence ID" value="NZ_JAGZCC010000052.1"/>
</dbReference>
<dbReference type="PANTHER" id="PTHR43432:SF3">
    <property type="entry name" value="SLR0285 PROTEIN"/>
    <property type="match status" value="1"/>
</dbReference>
<proteinExistence type="predicted"/>
<dbReference type="Proteomes" id="UP000751224">
    <property type="component" value="Unassembled WGS sequence"/>
</dbReference>
<dbReference type="GO" id="GO:0051536">
    <property type="term" value="F:iron-sulfur cluster binding"/>
    <property type="evidence" value="ECO:0007669"/>
    <property type="project" value="UniProtKB-KW"/>
</dbReference>
<organism evidence="5 6">
    <name type="scientific">Thomasclavelia spiroformis</name>
    <dbReference type="NCBI Taxonomy" id="29348"/>
    <lineage>
        <taxon>Bacteria</taxon>
        <taxon>Bacillati</taxon>
        <taxon>Bacillota</taxon>
        <taxon>Erysipelotrichia</taxon>
        <taxon>Erysipelotrichales</taxon>
        <taxon>Coprobacillaceae</taxon>
        <taxon>Thomasclavelia</taxon>
    </lineage>
</organism>
<gene>
    <name evidence="5" type="ORF">KHX14_08275</name>
</gene>